<dbReference type="KEGG" id="tpal:117653901"/>
<dbReference type="InParanoid" id="A0A6P9AK23"/>
<feature type="transmembrane region" description="Helical" evidence="5">
    <location>
        <begin position="357"/>
        <end position="380"/>
    </location>
</feature>
<feature type="transmembrane region" description="Helical" evidence="5">
    <location>
        <begin position="464"/>
        <end position="486"/>
    </location>
</feature>
<feature type="domain" description="Amino acid transporter transmembrane" evidence="6">
    <location>
        <begin position="86"/>
        <end position="485"/>
    </location>
</feature>
<proteinExistence type="predicted"/>
<feature type="transmembrane region" description="Helical" evidence="5">
    <location>
        <begin position="428"/>
        <end position="452"/>
    </location>
</feature>
<dbReference type="PANTHER" id="PTHR22950:SF340">
    <property type="entry name" value="AMINO ACID TRANSPORTER TRANSMEMBRANE DOMAIN-CONTAINING PROTEIN-RELATED"/>
    <property type="match status" value="1"/>
</dbReference>
<organism evidence="8">
    <name type="scientific">Thrips palmi</name>
    <name type="common">Melon thrips</name>
    <dbReference type="NCBI Taxonomy" id="161013"/>
    <lineage>
        <taxon>Eukaryota</taxon>
        <taxon>Metazoa</taxon>
        <taxon>Ecdysozoa</taxon>
        <taxon>Arthropoda</taxon>
        <taxon>Hexapoda</taxon>
        <taxon>Insecta</taxon>
        <taxon>Pterygota</taxon>
        <taxon>Neoptera</taxon>
        <taxon>Paraneoptera</taxon>
        <taxon>Thysanoptera</taxon>
        <taxon>Terebrantia</taxon>
        <taxon>Thripoidea</taxon>
        <taxon>Thripidae</taxon>
        <taxon>Thrips</taxon>
    </lineage>
</organism>
<keyword evidence="2 5" id="KW-0812">Transmembrane</keyword>
<keyword evidence="4 5" id="KW-0472">Membrane</keyword>
<dbReference type="GeneID" id="117653901"/>
<evidence type="ECO:0000256" key="1">
    <source>
        <dbReference type="ARBA" id="ARBA00004141"/>
    </source>
</evidence>
<evidence type="ECO:0000259" key="6">
    <source>
        <dbReference type="Pfam" id="PF01490"/>
    </source>
</evidence>
<sequence>MTVIKSLATAAAPSRGFKMEPQKGYSLEMRPPPSPPPHFGLKRGVQVEPVSVYTVSNSALIPVEAVETPSEEAYDPYDNRKVEYPTTNFETWVHMLKGSLGTGVLAMPNAFNNAGLLVGTLGTIIIGSVCTYCLHVLLRCQYILCRRARVPILNYPDTLRMALESGPVPLRRFSPYATALVDTFLVVYQLGICCVYIVFVASNVKQVMDYWVQPVLLEYYMLALLLPLVLLNYIRNLKYLAPLSTLANGVTFVGFGIILYYIFSALPSPSVRPLTQPVSSFPLFIGTVLFALEAVGVVIALENNMKTPRSFPGPTGVLNRAMVVIVALYTIMGFFGYVRYGDKAMGSITLNLPPADILAQICKLIFSLAIFITYALQCYVPLDILWEQRLKRRLEKSNHLLLWEYVFRTAIVIGTFVLAVAVPRLELFISLFGALCLAALGLVFPAIIDICVHWPHMGRHNWRLVRDLVIFVFGLGALVVGSYVALRDIILSLL</sequence>
<evidence type="ECO:0000313" key="8">
    <source>
        <dbReference type="RefSeq" id="XP_034255796.1"/>
    </source>
</evidence>
<feature type="transmembrane region" description="Helical" evidence="5">
    <location>
        <begin position="246"/>
        <end position="263"/>
    </location>
</feature>
<feature type="transmembrane region" description="Helical" evidence="5">
    <location>
        <begin position="114"/>
        <end position="138"/>
    </location>
</feature>
<keyword evidence="7" id="KW-1185">Reference proteome</keyword>
<feature type="transmembrane region" description="Helical" evidence="5">
    <location>
        <begin position="179"/>
        <end position="199"/>
    </location>
</feature>
<keyword evidence="3 5" id="KW-1133">Transmembrane helix</keyword>
<evidence type="ECO:0000256" key="4">
    <source>
        <dbReference type="ARBA" id="ARBA00023136"/>
    </source>
</evidence>
<dbReference type="Proteomes" id="UP000515158">
    <property type="component" value="Unplaced"/>
</dbReference>
<name>A0A6P9AK23_THRPL</name>
<feature type="transmembrane region" description="Helical" evidence="5">
    <location>
        <begin position="211"/>
        <end position="234"/>
    </location>
</feature>
<dbReference type="OrthoDB" id="1684102at2759"/>
<feature type="transmembrane region" description="Helical" evidence="5">
    <location>
        <begin position="317"/>
        <end position="337"/>
    </location>
</feature>
<dbReference type="InterPro" id="IPR013057">
    <property type="entry name" value="AA_transpt_TM"/>
</dbReference>
<dbReference type="PANTHER" id="PTHR22950">
    <property type="entry name" value="AMINO ACID TRANSPORTER"/>
    <property type="match status" value="1"/>
</dbReference>
<protein>
    <submittedName>
        <fullName evidence="8">Proton-coupled amino acid transporter-like protein CG1139 isoform X1</fullName>
    </submittedName>
</protein>
<evidence type="ECO:0000313" key="7">
    <source>
        <dbReference type="Proteomes" id="UP000515158"/>
    </source>
</evidence>
<reference evidence="8" key="1">
    <citation type="submission" date="2025-08" db="UniProtKB">
        <authorList>
            <consortium name="RefSeq"/>
        </authorList>
    </citation>
    <scope>IDENTIFICATION</scope>
    <source>
        <tissue evidence="8">Total insect</tissue>
    </source>
</reference>
<dbReference type="GO" id="GO:0015179">
    <property type="term" value="F:L-amino acid transmembrane transporter activity"/>
    <property type="evidence" value="ECO:0007669"/>
    <property type="project" value="TreeGrafter"/>
</dbReference>
<evidence type="ECO:0000256" key="2">
    <source>
        <dbReference type="ARBA" id="ARBA00022692"/>
    </source>
</evidence>
<dbReference type="AlphaFoldDB" id="A0A6P9AK23"/>
<evidence type="ECO:0000256" key="5">
    <source>
        <dbReference type="SAM" id="Phobius"/>
    </source>
</evidence>
<dbReference type="GO" id="GO:0005774">
    <property type="term" value="C:vacuolar membrane"/>
    <property type="evidence" value="ECO:0007669"/>
    <property type="project" value="TreeGrafter"/>
</dbReference>
<evidence type="ECO:0000256" key="3">
    <source>
        <dbReference type="ARBA" id="ARBA00022989"/>
    </source>
</evidence>
<gene>
    <name evidence="8" type="primary">LOC117653901</name>
</gene>
<feature type="transmembrane region" description="Helical" evidence="5">
    <location>
        <begin position="401"/>
        <end position="422"/>
    </location>
</feature>
<accession>A0A6P9AK23</accession>
<dbReference type="Pfam" id="PF01490">
    <property type="entry name" value="Aa_trans"/>
    <property type="match status" value="1"/>
</dbReference>
<dbReference type="FunCoup" id="A0A6P9AK23">
    <property type="interactions" value="15"/>
</dbReference>
<dbReference type="RefSeq" id="XP_034255796.1">
    <property type="nucleotide sequence ID" value="XM_034399905.1"/>
</dbReference>
<comment type="subcellular location">
    <subcellularLocation>
        <location evidence="1">Membrane</location>
        <topology evidence="1">Multi-pass membrane protein</topology>
    </subcellularLocation>
</comment>
<feature type="transmembrane region" description="Helical" evidence="5">
    <location>
        <begin position="283"/>
        <end position="305"/>
    </location>
</feature>